<accession>A0ABD4XJ17</accession>
<name>A0ABD4XJ17_WEIPA</name>
<sequence>MIKQTITTQKYLILSLGIFALIRPLFKIIGLIDLFPSNRFGSIFLTALISLVWFGVVVFKQVKYPVIVLASSGVVYALGAIILSAILSPILTGHLQGPLTNPFAFISIIIVNIVWGGIVGLLARLIIRVR</sequence>
<feature type="transmembrane region" description="Helical" evidence="1">
    <location>
        <begin position="66"/>
        <end position="91"/>
    </location>
</feature>
<proteinExistence type="predicted"/>
<dbReference type="Proteomes" id="UP001215461">
    <property type="component" value="Unassembled WGS sequence"/>
</dbReference>
<dbReference type="AlphaFoldDB" id="A0ABD4XJ17"/>
<gene>
    <name evidence="2" type="ORF">G9403_04750</name>
</gene>
<reference evidence="2 3" key="1">
    <citation type="submission" date="2020-03" db="EMBL/GenBank/DDBJ databases">
        <title>Comparative genomics of Weissella paramesenteroides.</title>
        <authorList>
            <person name="Kant R."/>
            <person name="Takala T."/>
            <person name="Saris P."/>
        </authorList>
    </citation>
    <scope>NUCLEOTIDE SEQUENCE [LARGE SCALE GENOMIC DNA]</scope>
    <source>
        <strain evidence="2 3">SJ27-4</strain>
    </source>
</reference>
<dbReference type="RefSeq" id="WP_251939274.1">
    <property type="nucleotide sequence ID" value="NZ_CAXLJE010000007.1"/>
</dbReference>
<comment type="caution">
    <text evidence="2">The sequence shown here is derived from an EMBL/GenBank/DDBJ whole genome shotgun (WGS) entry which is preliminary data.</text>
</comment>
<keyword evidence="1" id="KW-0472">Membrane</keyword>
<evidence type="ECO:0000313" key="2">
    <source>
        <dbReference type="EMBL" id="MDF8370970.1"/>
    </source>
</evidence>
<feature type="transmembrane region" description="Helical" evidence="1">
    <location>
        <begin position="103"/>
        <end position="127"/>
    </location>
</feature>
<evidence type="ECO:0000313" key="3">
    <source>
        <dbReference type="Proteomes" id="UP001215461"/>
    </source>
</evidence>
<evidence type="ECO:0008006" key="4">
    <source>
        <dbReference type="Google" id="ProtNLM"/>
    </source>
</evidence>
<organism evidence="2 3">
    <name type="scientific">Weissella paramesenteroides</name>
    <name type="common">Leuconostoc paramesenteroides</name>
    <dbReference type="NCBI Taxonomy" id="1249"/>
    <lineage>
        <taxon>Bacteria</taxon>
        <taxon>Bacillati</taxon>
        <taxon>Bacillota</taxon>
        <taxon>Bacilli</taxon>
        <taxon>Lactobacillales</taxon>
        <taxon>Lactobacillaceae</taxon>
        <taxon>Weissella</taxon>
    </lineage>
</organism>
<feature type="transmembrane region" description="Helical" evidence="1">
    <location>
        <begin position="40"/>
        <end position="59"/>
    </location>
</feature>
<evidence type="ECO:0000256" key="1">
    <source>
        <dbReference type="SAM" id="Phobius"/>
    </source>
</evidence>
<keyword evidence="1" id="KW-1133">Transmembrane helix</keyword>
<keyword evidence="1" id="KW-0812">Transmembrane</keyword>
<dbReference type="EMBL" id="JAANXN010000005">
    <property type="protein sequence ID" value="MDF8370970.1"/>
    <property type="molecule type" value="Genomic_DNA"/>
</dbReference>
<protein>
    <recommendedName>
        <fullName evidence="4">Phage holin family protein</fullName>
    </recommendedName>
</protein>
<feature type="transmembrane region" description="Helical" evidence="1">
    <location>
        <begin position="12"/>
        <end position="34"/>
    </location>
</feature>